<keyword evidence="1" id="KW-0812">Transmembrane</keyword>
<keyword evidence="1" id="KW-0472">Membrane</keyword>
<keyword evidence="1" id="KW-1133">Transmembrane helix</keyword>
<protein>
    <submittedName>
        <fullName evidence="2">Uncharacterized protein</fullName>
    </submittedName>
</protein>
<proteinExistence type="predicted"/>
<accession>A0A2C9UBF3</accession>
<feature type="transmembrane region" description="Helical" evidence="1">
    <location>
        <begin position="21"/>
        <end position="44"/>
    </location>
</feature>
<sequence>MHLKEDASVMHFKKFMLLNTLLATLSRRFIITIGLILSGDVIFYQ</sequence>
<evidence type="ECO:0000256" key="1">
    <source>
        <dbReference type="SAM" id="Phobius"/>
    </source>
</evidence>
<name>A0A2C9UBF3_MANES</name>
<organism evidence="2">
    <name type="scientific">Manihot esculenta</name>
    <name type="common">Cassava</name>
    <name type="synonym">Jatropha manihot</name>
    <dbReference type="NCBI Taxonomy" id="3983"/>
    <lineage>
        <taxon>Eukaryota</taxon>
        <taxon>Viridiplantae</taxon>
        <taxon>Streptophyta</taxon>
        <taxon>Embryophyta</taxon>
        <taxon>Tracheophyta</taxon>
        <taxon>Spermatophyta</taxon>
        <taxon>Magnoliopsida</taxon>
        <taxon>eudicotyledons</taxon>
        <taxon>Gunneridae</taxon>
        <taxon>Pentapetalae</taxon>
        <taxon>rosids</taxon>
        <taxon>fabids</taxon>
        <taxon>Malpighiales</taxon>
        <taxon>Euphorbiaceae</taxon>
        <taxon>Crotonoideae</taxon>
        <taxon>Manihoteae</taxon>
        <taxon>Manihot</taxon>
    </lineage>
</organism>
<dbReference type="AlphaFoldDB" id="A0A2C9UBF3"/>
<reference evidence="2" key="1">
    <citation type="submission" date="2016-02" db="EMBL/GenBank/DDBJ databases">
        <title>WGS assembly of Manihot esculenta.</title>
        <authorList>
            <person name="Bredeson J.V."/>
            <person name="Prochnik S.E."/>
            <person name="Lyons J.B."/>
            <person name="Schmutz J."/>
            <person name="Grimwood J."/>
            <person name="Vrebalov J."/>
            <person name="Bart R.S."/>
            <person name="Amuge T."/>
            <person name="Ferguson M.E."/>
            <person name="Green R."/>
            <person name="Putnam N."/>
            <person name="Stites J."/>
            <person name="Rounsley S."/>
            <person name="Rokhsar D.S."/>
        </authorList>
    </citation>
    <scope>NUCLEOTIDE SEQUENCE [LARGE SCALE GENOMIC DNA]</scope>
    <source>
        <tissue evidence="2">Leaf</tissue>
    </source>
</reference>
<gene>
    <name evidence="2" type="ORF">MANES_15G002300</name>
</gene>
<dbReference type="EMBL" id="CM004401">
    <property type="protein sequence ID" value="OAY27630.1"/>
    <property type="molecule type" value="Genomic_DNA"/>
</dbReference>
<evidence type="ECO:0000313" key="2">
    <source>
        <dbReference type="EMBL" id="OAY27630.1"/>
    </source>
</evidence>